<name>A0AAN9VP94_9ORTH</name>
<dbReference type="GO" id="GO:0006400">
    <property type="term" value="P:tRNA modification"/>
    <property type="evidence" value="ECO:0007669"/>
    <property type="project" value="TreeGrafter"/>
</dbReference>
<accession>A0AAN9VP94</accession>
<keyword evidence="6" id="KW-0539">Nucleus</keyword>
<dbReference type="Pfam" id="PF03942">
    <property type="entry name" value="DTW"/>
    <property type="match status" value="1"/>
</dbReference>
<organism evidence="14 15">
    <name type="scientific">Gryllus longicercus</name>
    <dbReference type="NCBI Taxonomy" id="2509291"/>
    <lineage>
        <taxon>Eukaryota</taxon>
        <taxon>Metazoa</taxon>
        <taxon>Ecdysozoa</taxon>
        <taxon>Arthropoda</taxon>
        <taxon>Hexapoda</taxon>
        <taxon>Insecta</taxon>
        <taxon>Pterygota</taxon>
        <taxon>Neoptera</taxon>
        <taxon>Polyneoptera</taxon>
        <taxon>Orthoptera</taxon>
        <taxon>Ensifera</taxon>
        <taxon>Gryllidea</taxon>
        <taxon>Grylloidea</taxon>
        <taxon>Gryllidae</taxon>
        <taxon>Gryllinae</taxon>
        <taxon>Gryllus</taxon>
    </lineage>
</organism>
<evidence type="ECO:0000256" key="11">
    <source>
        <dbReference type="ARBA" id="ARBA00048718"/>
    </source>
</evidence>
<dbReference type="AlphaFoldDB" id="A0AAN9VP94"/>
<feature type="compositionally biased region" description="Basic and acidic residues" evidence="12">
    <location>
        <begin position="133"/>
        <end position="142"/>
    </location>
</feature>
<comment type="similarity">
    <text evidence="8">Belongs to the TDD superfamily. DTWD1 family.</text>
</comment>
<comment type="subcellular location">
    <subcellularLocation>
        <location evidence="1">Nucleus</location>
    </subcellularLocation>
</comment>
<reference evidence="14 15" key="1">
    <citation type="submission" date="2024-03" db="EMBL/GenBank/DDBJ databases">
        <title>The genome assembly and annotation of the cricket Gryllus longicercus Weissman &amp; Gray.</title>
        <authorList>
            <person name="Szrajer S."/>
            <person name="Gray D."/>
            <person name="Ylla G."/>
        </authorList>
    </citation>
    <scope>NUCLEOTIDE SEQUENCE [LARGE SCALE GENOMIC DNA]</scope>
    <source>
        <strain evidence="14">DAG 2021-001</strain>
        <tissue evidence="14">Whole body minus gut</tissue>
    </source>
</reference>
<comment type="function">
    <text evidence="7">Catalyzes the formation of 3-(3-amino-3-carboxypropyl)uridine (acp3U) at position 20 in the D-loop of several cytoplasmic tRNAs (acp3U(20)).</text>
</comment>
<evidence type="ECO:0000256" key="12">
    <source>
        <dbReference type="SAM" id="MobiDB-lite"/>
    </source>
</evidence>
<evidence type="ECO:0000256" key="5">
    <source>
        <dbReference type="ARBA" id="ARBA00022694"/>
    </source>
</evidence>
<protein>
    <recommendedName>
        <fullName evidence="9">tRNA-uridine aminocarboxypropyltransferase 1</fullName>
        <ecNumber evidence="2">2.5.1.25</ecNumber>
    </recommendedName>
    <alternativeName>
        <fullName evidence="10">DTW domain-containing protein 1</fullName>
    </alternativeName>
</protein>
<comment type="caution">
    <text evidence="14">The sequence shown here is derived from an EMBL/GenBank/DDBJ whole genome shotgun (WGS) entry which is preliminary data.</text>
</comment>
<evidence type="ECO:0000313" key="14">
    <source>
        <dbReference type="EMBL" id="KAK7866366.1"/>
    </source>
</evidence>
<dbReference type="EC" id="2.5.1.25" evidence="2"/>
<sequence length="276" mass="31756">MNPKSQEFGAEGENPFRDLRIDDVSFLDDIDNRSQCINCKKSRKYFCYTCYVPVEALNGRIPQLKLPIKIDIIKHSREIDGKSTAAHAAVLAGNDVSVYTFPCVPDYKPSDKVVVVYPGKNAMTLAEYFSANRNKDDSGEPRAKRRNTGAGDPIGEPPDSSNIASSEECVLRAVFIDSTWNQSRGMFKDPRLYSLPCVVLERRLSHFWRHQSGSPRWYLATIEAIHQFLFEFHNLTDSQPYSGQYDNLLFFFRYMYSKIHKLYDHDDLKAYKRPVE</sequence>
<dbReference type="InterPro" id="IPR005636">
    <property type="entry name" value="DTW"/>
</dbReference>
<dbReference type="EMBL" id="JAZDUA010000149">
    <property type="protein sequence ID" value="KAK7866366.1"/>
    <property type="molecule type" value="Genomic_DNA"/>
</dbReference>
<dbReference type="PANTHER" id="PTHR15627">
    <property type="entry name" value="NATURAL KILLER CELL-SPECIFIC ANTIGEN KLIP1"/>
    <property type="match status" value="1"/>
</dbReference>
<dbReference type="Proteomes" id="UP001378592">
    <property type="component" value="Unassembled WGS sequence"/>
</dbReference>
<evidence type="ECO:0000256" key="2">
    <source>
        <dbReference type="ARBA" id="ARBA00012386"/>
    </source>
</evidence>
<evidence type="ECO:0000256" key="8">
    <source>
        <dbReference type="ARBA" id="ARBA00038290"/>
    </source>
</evidence>
<keyword evidence="3" id="KW-0808">Transferase</keyword>
<dbReference type="GO" id="GO:0005634">
    <property type="term" value="C:nucleus"/>
    <property type="evidence" value="ECO:0007669"/>
    <property type="project" value="UniProtKB-SubCell"/>
</dbReference>
<keyword evidence="15" id="KW-1185">Reference proteome</keyword>
<comment type="catalytic activity">
    <reaction evidence="11">
        <text>a uridine in tRNA + S-adenosyl-L-methionine = a 3-[(3S)-3-amino-3-carboxypropyl]uridine in tRNA + S-methyl-5'-thioadenosine + H(+)</text>
        <dbReference type="Rhea" id="RHEA:62432"/>
        <dbReference type="Rhea" id="RHEA-COMP:13339"/>
        <dbReference type="Rhea" id="RHEA-COMP:16092"/>
        <dbReference type="ChEBI" id="CHEBI:15378"/>
        <dbReference type="ChEBI" id="CHEBI:17509"/>
        <dbReference type="ChEBI" id="CHEBI:59789"/>
        <dbReference type="ChEBI" id="CHEBI:65315"/>
        <dbReference type="ChEBI" id="CHEBI:82930"/>
        <dbReference type="EC" id="2.5.1.25"/>
    </reaction>
</comment>
<feature type="domain" description="DTW" evidence="13">
    <location>
        <begin position="43"/>
        <end position="264"/>
    </location>
</feature>
<evidence type="ECO:0000256" key="10">
    <source>
        <dbReference type="ARBA" id="ARBA00042508"/>
    </source>
</evidence>
<dbReference type="InterPro" id="IPR051521">
    <property type="entry name" value="tRNA_Mod/Golgi_Maint"/>
</dbReference>
<evidence type="ECO:0000256" key="1">
    <source>
        <dbReference type="ARBA" id="ARBA00004123"/>
    </source>
</evidence>
<evidence type="ECO:0000256" key="4">
    <source>
        <dbReference type="ARBA" id="ARBA00022691"/>
    </source>
</evidence>
<evidence type="ECO:0000256" key="3">
    <source>
        <dbReference type="ARBA" id="ARBA00022679"/>
    </source>
</evidence>
<evidence type="ECO:0000256" key="7">
    <source>
        <dbReference type="ARBA" id="ARBA00037050"/>
    </source>
</evidence>
<feature type="region of interest" description="Disordered" evidence="12">
    <location>
        <begin position="133"/>
        <end position="163"/>
    </location>
</feature>
<dbReference type="SMART" id="SM01144">
    <property type="entry name" value="DTW"/>
    <property type="match status" value="1"/>
</dbReference>
<dbReference type="GO" id="GO:0016432">
    <property type="term" value="F:tRNA-uridine aminocarboxypropyltransferase activity"/>
    <property type="evidence" value="ECO:0007669"/>
    <property type="project" value="UniProtKB-EC"/>
</dbReference>
<evidence type="ECO:0000256" key="9">
    <source>
        <dbReference type="ARBA" id="ARBA00039242"/>
    </source>
</evidence>
<gene>
    <name evidence="14" type="ORF">R5R35_003290</name>
</gene>
<dbReference type="PANTHER" id="PTHR15627:SF8">
    <property type="entry name" value="TRNA-URIDINE AMINOCARBOXYPROPYLTRANSFERASE 1"/>
    <property type="match status" value="1"/>
</dbReference>
<proteinExistence type="inferred from homology"/>
<keyword evidence="4" id="KW-0949">S-adenosyl-L-methionine</keyword>
<evidence type="ECO:0000259" key="13">
    <source>
        <dbReference type="SMART" id="SM01144"/>
    </source>
</evidence>
<evidence type="ECO:0000256" key="6">
    <source>
        <dbReference type="ARBA" id="ARBA00023242"/>
    </source>
</evidence>
<evidence type="ECO:0000313" key="15">
    <source>
        <dbReference type="Proteomes" id="UP001378592"/>
    </source>
</evidence>
<keyword evidence="5" id="KW-0819">tRNA processing</keyword>